<evidence type="ECO:0000313" key="5">
    <source>
        <dbReference type="Proteomes" id="UP000019116"/>
    </source>
</evidence>
<accession>A0A3B6PE21</accession>
<dbReference type="SMART" id="SM00733">
    <property type="entry name" value="Mterf"/>
    <property type="match status" value="6"/>
</dbReference>
<dbReference type="PANTHER" id="PTHR13068">
    <property type="entry name" value="CGI-12 PROTEIN-RELATED"/>
    <property type="match status" value="1"/>
</dbReference>
<evidence type="ECO:0000256" key="1">
    <source>
        <dbReference type="ARBA" id="ARBA00007692"/>
    </source>
</evidence>
<keyword evidence="5" id="KW-1185">Reference proteome</keyword>
<dbReference type="FunFam" id="1.25.70.10:FF:000001">
    <property type="entry name" value="Mitochondrial transcription termination factor-like"/>
    <property type="match status" value="1"/>
</dbReference>
<dbReference type="OrthoDB" id="785478at2759"/>
<dbReference type="Gramene" id="TraesCS6B02G052800.1">
    <property type="protein sequence ID" value="TraesCS6B02G052800.1.cds1"/>
    <property type="gene ID" value="TraesCS6B02G052800"/>
</dbReference>
<dbReference type="GO" id="GO:0006353">
    <property type="term" value="P:DNA-templated transcription termination"/>
    <property type="evidence" value="ECO:0007669"/>
    <property type="project" value="UniProtKB-KW"/>
</dbReference>
<keyword evidence="3" id="KW-0809">Transit peptide</keyword>
<dbReference type="RefSeq" id="XP_044410656.1">
    <property type="nucleotide sequence ID" value="XM_044554721.1"/>
</dbReference>
<dbReference type="GO" id="GO:0003676">
    <property type="term" value="F:nucleic acid binding"/>
    <property type="evidence" value="ECO:0007669"/>
    <property type="project" value="InterPro"/>
</dbReference>
<sequence>MDKMDFSSVKLKRNRNHYGTRSPLSVPTGNFSARRSLLVAAAAAVCAMLRLLKSILTQQLSSPSASTIPPFFSLRLLSTAVPQVLANPGAGGFAVQDYLVATCGLTRARALKASTRLSHLNSPTKPDAVLAFLTGLGFSRADVPAAVARNPSLLCTKVEGTLSPIVAGLTGLGLSHSEIARLASLTDYCLRTKSVVAKLRYYHHLFGSSDKLLRVLKVSPCLLSSSVGTVVEPNVAFLRECGVPVRHIASLCVNVPRLLTTNPERVRAMAACAEAVGVPRGSGMFREALQAVAFLSEEEIAAKLDYLKSTFRWSDAEVRIALSRYPSLVRRSKGMLLRKSEFLISEVGLEPAYIARLLVMLCLSLEGRLRPRYDVIMFLMANGLLKRVPKYYPVFKATEKAFFEAYICPHKEAAPHLAEYYATACRGEVPTGFTLTGTKNGL</sequence>
<keyword evidence="2" id="KW-0806">Transcription termination</keyword>
<dbReference type="PANTHER" id="PTHR13068:SF148">
    <property type="entry name" value="PORR DOMAIN-CONTAINING PROTEIN"/>
    <property type="match status" value="1"/>
</dbReference>
<dbReference type="Proteomes" id="UP000019116">
    <property type="component" value="Chromosome 6B"/>
</dbReference>
<dbReference type="Gene3D" id="1.25.70.10">
    <property type="entry name" value="Transcription termination factor 3, mitochondrial"/>
    <property type="match status" value="2"/>
</dbReference>
<dbReference type="Pfam" id="PF02536">
    <property type="entry name" value="mTERF"/>
    <property type="match status" value="1"/>
</dbReference>
<dbReference type="STRING" id="4565.A0A3B6PE21"/>
<dbReference type="InterPro" id="IPR003690">
    <property type="entry name" value="MTERF"/>
</dbReference>
<dbReference type="GO" id="GO:0009658">
    <property type="term" value="P:chloroplast organization"/>
    <property type="evidence" value="ECO:0000318"/>
    <property type="project" value="GO_Central"/>
</dbReference>
<dbReference type="Gramene" id="TraesCS6B03G0122600.1">
    <property type="protein sequence ID" value="TraesCS6B03G0122600.1.CDS1"/>
    <property type="gene ID" value="TraesCS6B03G0122600"/>
</dbReference>
<comment type="similarity">
    <text evidence="1">Belongs to the mTERF family.</text>
</comment>
<dbReference type="EnsemblPlants" id="TraesCS6B02G052800.1">
    <property type="protein sequence ID" value="TraesCS6B02G052800.1.cds1"/>
    <property type="gene ID" value="TraesCS6B02G052800"/>
</dbReference>
<gene>
    <name evidence="4" type="primary">LOC123135588</name>
</gene>
<protein>
    <submittedName>
        <fullName evidence="4">Uncharacterized protein</fullName>
    </submittedName>
</protein>
<reference evidence="4" key="2">
    <citation type="submission" date="2018-10" db="UniProtKB">
        <authorList>
            <consortium name="EnsemblPlants"/>
        </authorList>
    </citation>
    <scope>IDENTIFICATION</scope>
</reference>
<name>A0A3B6PE21_WHEAT</name>
<organism evidence="4">
    <name type="scientific">Triticum aestivum</name>
    <name type="common">Wheat</name>
    <dbReference type="NCBI Taxonomy" id="4565"/>
    <lineage>
        <taxon>Eukaryota</taxon>
        <taxon>Viridiplantae</taxon>
        <taxon>Streptophyta</taxon>
        <taxon>Embryophyta</taxon>
        <taxon>Tracheophyta</taxon>
        <taxon>Spermatophyta</taxon>
        <taxon>Magnoliopsida</taxon>
        <taxon>Liliopsida</taxon>
        <taxon>Poales</taxon>
        <taxon>Poaceae</taxon>
        <taxon>BOP clade</taxon>
        <taxon>Pooideae</taxon>
        <taxon>Triticodae</taxon>
        <taxon>Triticeae</taxon>
        <taxon>Triticinae</taxon>
        <taxon>Triticum</taxon>
    </lineage>
</organism>
<dbReference type="InterPro" id="IPR038538">
    <property type="entry name" value="MTERF_sf"/>
</dbReference>
<dbReference type="Gramene" id="TraesROB_scaffold_008847_01G000200.1">
    <property type="protein sequence ID" value="TraesROB_scaffold_008847_01G000200.1"/>
    <property type="gene ID" value="TraesROB_scaffold_008847_01G000200"/>
</dbReference>
<proteinExistence type="inferred from homology"/>
<reference evidence="4" key="1">
    <citation type="submission" date="2018-08" db="EMBL/GenBank/DDBJ databases">
        <authorList>
            <person name="Rossello M."/>
        </authorList>
    </citation>
    <scope>NUCLEOTIDE SEQUENCE [LARGE SCALE GENOMIC DNA]</scope>
    <source>
        <strain evidence="4">cv. Chinese Spring</strain>
    </source>
</reference>
<keyword evidence="2" id="KW-0805">Transcription regulation</keyword>
<evidence type="ECO:0000256" key="2">
    <source>
        <dbReference type="ARBA" id="ARBA00022472"/>
    </source>
</evidence>
<dbReference type="Gramene" id="TraesCAD_scaffold_009317_01G000200.1">
    <property type="protein sequence ID" value="TraesCAD_scaffold_009317_01G000200.1"/>
    <property type="gene ID" value="TraesCAD_scaffold_009317_01G000200"/>
</dbReference>
<evidence type="ECO:0000256" key="3">
    <source>
        <dbReference type="ARBA" id="ARBA00022946"/>
    </source>
</evidence>
<dbReference type="OMA" id="FEAYICP"/>
<dbReference type="GO" id="GO:0009507">
    <property type="term" value="C:chloroplast"/>
    <property type="evidence" value="ECO:0000318"/>
    <property type="project" value="GO_Central"/>
</dbReference>
<dbReference type="AlphaFoldDB" id="A0A3B6PE21"/>
<dbReference type="GeneID" id="123135588"/>
<keyword evidence="2" id="KW-0804">Transcription</keyword>
<evidence type="ECO:0000313" key="4">
    <source>
        <dbReference type="EnsemblPlants" id="TraesCS6B02G052800.1.cds1"/>
    </source>
</evidence>